<keyword evidence="4" id="KW-1185">Reference proteome</keyword>
<dbReference type="GO" id="GO:0005886">
    <property type="term" value="C:plasma membrane"/>
    <property type="evidence" value="ECO:0007669"/>
    <property type="project" value="InterPro"/>
</dbReference>
<keyword evidence="2" id="KW-1133">Transmembrane helix</keyword>
<protein>
    <submittedName>
        <fullName evidence="3">Uncharacterized protein</fullName>
    </submittedName>
</protein>
<keyword evidence="2" id="KW-0472">Membrane</keyword>
<evidence type="ECO:0000256" key="2">
    <source>
        <dbReference type="SAM" id="Phobius"/>
    </source>
</evidence>
<feature type="transmembrane region" description="Helical" evidence="2">
    <location>
        <begin position="341"/>
        <end position="363"/>
    </location>
</feature>
<dbReference type="Proteomes" id="UP000803884">
    <property type="component" value="Unassembled WGS sequence"/>
</dbReference>
<dbReference type="PANTHER" id="PTHR28019">
    <property type="entry name" value="CELL MEMBRANE PROTEIN YLR413W-RELATED"/>
    <property type="match status" value="1"/>
</dbReference>
<evidence type="ECO:0000313" key="3">
    <source>
        <dbReference type="EMBL" id="KAL1588371.1"/>
    </source>
</evidence>
<dbReference type="RefSeq" id="XP_069231476.1">
    <property type="nucleotide sequence ID" value="XM_069371612.1"/>
</dbReference>
<gene>
    <name evidence="3" type="ORF">WHR41_03006</name>
</gene>
<dbReference type="InterPro" id="IPR052413">
    <property type="entry name" value="SUR7_domain"/>
</dbReference>
<sequence length="412" mass="44232">MLPYLTVLKLAKKAYNYRESRKNGGVDIEAKPKRPMSANGKLRLAAVLPITITGIAFILSILCVYAGSKPGMMNDYAVFTLNTSRIGENVLKDINGKIQSVHLDFKRAEPEPASVPVAMITPAPTTLVTLMERDILSDLESFTSERGSKVTSKASSLKSQVTSKASSAESAAKSKASSAVGAAQTKLVEAVNKAYRSAIEGLDLQDFYNVHISSSCTGTYEYKDGKNYTTGDSGSKLDELRPQVDSCEAHSALNPFQLVRILYWIGVVLTAIALVLGLVGIAKPAKKMAMINIIGTLPAVVMMGLASAVTHGMAVGAAHLITFVGDKIAITGTAGQKFIQLTWATTVMLLVNMIMWALLLFLIKRMAKNDGGSGTTWGRKRPDRTSTIAMGPVPEISQPLPIHTDRNGHPMF</sequence>
<name>A0AB34KWV6_9PEZI</name>
<organism evidence="3 4">
    <name type="scientific">Cladosporium halotolerans</name>
    <dbReference type="NCBI Taxonomy" id="1052096"/>
    <lineage>
        <taxon>Eukaryota</taxon>
        <taxon>Fungi</taxon>
        <taxon>Dikarya</taxon>
        <taxon>Ascomycota</taxon>
        <taxon>Pezizomycotina</taxon>
        <taxon>Dothideomycetes</taxon>
        <taxon>Dothideomycetidae</taxon>
        <taxon>Cladosporiales</taxon>
        <taxon>Cladosporiaceae</taxon>
        <taxon>Cladosporium</taxon>
    </lineage>
</organism>
<dbReference type="PANTHER" id="PTHR28019:SF7">
    <property type="entry name" value="SUR7 PROTEIN"/>
    <property type="match status" value="1"/>
</dbReference>
<evidence type="ECO:0000313" key="4">
    <source>
        <dbReference type="Proteomes" id="UP000803884"/>
    </source>
</evidence>
<feature type="transmembrane region" description="Helical" evidence="2">
    <location>
        <begin position="44"/>
        <end position="67"/>
    </location>
</feature>
<dbReference type="InterPro" id="IPR009571">
    <property type="entry name" value="SUR7/Rim9-like_fungi"/>
</dbReference>
<evidence type="ECO:0000256" key="1">
    <source>
        <dbReference type="SAM" id="MobiDB-lite"/>
    </source>
</evidence>
<feature type="transmembrane region" description="Helical" evidence="2">
    <location>
        <begin position="293"/>
        <end position="321"/>
    </location>
</feature>
<dbReference type="Pfam" id="PF06687">
    <property type="entry name" value="SUR7"/>
    <property type="match status" value="1"/>
</dbReference>
<feature type="transmembrane region" description="Helical" evidence="2">
    <location>
        <begin position="261"/>
        <end position="281"/>
    </location>
</feature>
<dbReference type="AlphaFoldDB" id="A0AB34KWV6"/>
<dbReference type="EMBL" id="JAAQHG020000007">
    <property type="protein sequence ID" value="KAL1588371.1"/>
    <property type="molecule type" value="Genomic_DNA"/>
</dbReference>
<feature type="region of interest" description="Disordered" evidence="1">
    <location>
        <begin position="371"/>
        <end position="390"/>
    </location>
</feature>
<proteinExistence type="predicted"/>
<keyword evidence="2" id="KW-0812">Transmembrane</keyword>
<dbReference type="GO" id="GO:0051285">
    <property type="term" value="C:cell cortex of cell tip"/>
    <property type="evidence" value="ECO:0007669"/>
    <property type="project" value="TreeGrafter"/>
</dbReference>
<reference evidence="3 4" key="1">
    <citation type="journal article" date="2020" name="Microbiol. Resour. Announc.">
        <title>Draft Genome Sequence of a Cladosporium Species Isolated from the Mesophotic Ascidian Didemnum maculosum.</title>
        <authorList>
            <person name="Gioti A."/>
            <person name="Siaperas R."/>
            <person name="Nikolaivits E."/>
            <person name="Le Goff G."/>
            <person name="Ouazzani J."/>
            <person name="Kotoulas G."/>
            <person name="Topakas E."/>
        </authorList>
    </citation>
    <scope>NUCLEOTIDE SEQUENCE [LARGE SCALE GENOMIC DNA]</scope>
    <source>
        <strain evidence="3 4">TM138-S3</strain>
    </source>
</reference>
<comment type="caution">
    <text evidence="3">The sequence shown here is derived from an EMBL/GenBank/DDBJ whole genome shotgun (WGS) entry which is preliminary data.</text>
</comment>
<dbReference type="GeneID" id="96004450"/>
<accession>A0AB34KWV6</accession>
<dbReference type="GO" id="GO:0031505">
    <property type="term" value="P:fungal-type cell wall organization"/>
    <property type="evidence" value="ECO:0007669"/>
    <property type="project" value="TreeGrafter"/>
</dbReference>